<accession>A0A4R6H809</accession>
<dbReference type="GO" id="GO:0080120">
    <property type="term" value="P:CAAX-box protein maturation"/>
    <property type="evidence" value="ECO:0007669"/>
    <property type="project" value="UniProtKB-ARBA"/>
</dbReference>
<evidence type="ECO:0000313" key="4">
    <source>
        <dbReference type="Proteomes" id="UP000294848"/>
    </source>
</evidence>
<keyword evidence="1" id="KW-0812">Transmembrane</keyword>
<feature type="transmembrane region" description="Helical" evidence="1">
    <location>
        <begin position="116"/>
        <end position="134"/>
    </location>
</feature>
<dbReference type="InterPro" id="IPR003675">
    <property type="entry name" value="Rce1/LyrA-like_dom"/>
</dbReference>
<name>A0A4R6H809_9BACT</name>
<comment type="caution">
    <text evidence="3">The sequence shown here is derived from an EMBL/GenBank/DDBJ whole genome shotgun (WGS) entry which is preliminary data.</text>
</comment>
<feature type="transmembrane region" description="Helical" evidence="1">
    <location>
        <begin position="21"/>
        <end position="42"/>
    </location>
</feature>
<sequence>MQKWLQSTLWRLTLRLKRKAYWLQLVVLLLSSFVVILSVLPFIYLTDFVFGENNSGPEVRTWFWVILAVPFLETLLFQHLPFRLMQCWKRTKANGGWFIFVSAFLFGISHCYSLQYILFAFSVGIVLGYTYFFYSKRPVLAFWSTTLIHGMKNLVSVFLLFAGSS</sequence>
<protein>
    <recommendedName>
        <fullName evidence="2">CAAX prenyl protease 2/Lysostaphin resistance protein A-like domain-containing protein</fullName>
    </recommendedName>
</protein>
<feature type="transmembrane region" description="Helical" evidence="1">
    <location>
        <begin position="141"/>
        <end position="162"/>
    </location>
</feature>
<gene>
    <name evidence="3" type="ORF">DET52_10252</name>
</gene>
<dbReference type="Proteomes" id="UP000294848">
    <property type="component" value="Unassembled WGS sequence"/>
</dbReference>
<evidence type="ECO:0000256" key="1">
    <source>
        <dbReference type="SAM" id="Phobius"/>
    </source>
</evidence>
<dbReference type="EMBL" id="SNWI01000002">
    <property type="protein sequence ID" value="TDO03721.1"/>
    <property type="molecule type" value="Genomic_DNA"/>
</dbReference>
<proteinExistence type="predicted"/>
<dbReference type="OrthoDB" id="1260290at2"/>
<evidence type="ECO:0000259" key="2">
    <source>
        <dbReference type="Pfam" id="PF02517"/>
    </source>
</evidence>
<dbReference type="GO" id="GO:0004175">
    <property type="term" value="F:endopeptidase activity"/>
    <property type="evidence" value="ECO:0007669"/>
    <property type="project" value="UniProtKB-ARBA"/>
</dbReference>
<dbReference type="RefSeq" id="WP_133464024.1">
    <property type="nucleotide sequence ID" value="NZ_SNWI01000002.1"/>
</dbReference>
<dbReference type="Pfam" id="PF02517">
    <property type="entry name" value="Rce1-like"/>
    <property type="match status" value="1"/>
</dbReference>
<keyword evidence="1" id="KW-0472">Membrane</keyword>
<dbReference type="AlphaFoldDB" id="A0A4R6H809"/>
<feature type="transmembrane region" description="Helical" evidence="1">
    <location>
        <begin position="62"/>
        <end position="82"/>
    </location>
</feature>
<reference evidence="3 4" key="1">
    <citation type="submission" date="2019-03" db="EMBL/GenBank/DDBJ databases">
        <title>Freshwater and sediment microbial communities from various areas in North America, analyzing microbe dynamics in response to fracking.</title>
        <authorList>
            <person name="Lamendella R."/>
        </authorList>
    </citation>
    <scope>NUCLEOTIDE SEQUENCE [LARGE SCALE GENOMIC DNA]</scope>
    <source>
        <strain evidence="3 4">114D</strain>
    </source>
</reference>
<feature type="transmembrane region" description="Helical" evidence="1">
    <location>
        <begin position="94"/>
        <end position="110"/>
    </location>
</feature>
<keyword evidence="1" id="KW-1133">Transmembrane helix</keyword>
<evidence type="ECO:0000313" key="3">
    <source>
        <dbReference type="EMBL" id="TDO03721.1"/>
    </source>
</evidence>
<organism evidence="3 4">
    <name type="scientific">Sunxiuqinia elliptica</name>
    <dbReference type="NCBI Taxonomy" id="655355"/>
    <lineage>
        <taxon>Bacteria</taxon>
        <taxon>Pseudomonadati</taxon>
        <taxon>Bacteroidota</taxon>
        <taxon>Bacteroidia</taxon>
        <taxon>Marinilabiliales</taxon>
        <taxon>Prolixibacteraceae</taxon>
        <taxon>Sunxiuqinia</taxon>
    </lineage>
</organism>
<feature type="domain" description="CAAX prenyl protease 2/Lysostaphin resistance protein A-like" evidence="2">
    <location>
        <begin position="61"/>
        <end position="155"/>
    </location>
</feature>